<proteinExistence type="inferred from homology"/>
<dbReference type="InterPro" id="IPR036390">
    <property type="entry name" value="WH_DNA-bd_sf"/>
</dbReference>
<dbReference type="PANTHER" id="PTHR30346">
    <property type="entry name" value="TRANSCRIPTIONAL DUAL REGULATOR HCAR-RELATED"/>
    <property type="match status" value="1"/>
</dbReference>
<keyword evidence="4" id="KW-0010">Activator</keyword>
<dbReference type="SUPFAM" id="SSF46785">
    <property type="entry name" value="Winged helix' DNA-binding domain"/>
    <property type="match status" value="1"/>
</dbReference>
<dbReference type="InterPro" id="IPR036388">
    <property type="entry name" value="WH-like_DNA-bd_sf"/>
</dbReference>
<dbReference type="CDD" id="cd05466">
    <property type="entry name" value="PBP2_LTTR_substrate"/>
    <property type="match status" value="1"/>
</dbReference>
<dbReference type="Proteomes" id="UP001202831">
    <property type="component" value="Unassembled WGS sequence"/>
</dbReference>
<evidence type="ECO:0000256" key="2">
    <source>
        <dbReference type="ARBA" id="ARBA00023015"/>
    </source>
</evidence>
<keyword evidence="5" id="KW-0804">Transcription</keyword>
<evidence type="ECO:0000256" key="4">
    <source>
        <dbReference type="ARBA" id="ARBA00023159"/>
    </source>
</evidence>
<dbReference type="Pfam" id="PF00126">
    <property type="entry name" value="HTH_1"/>
    <property type="match status" value="1"/>
</dbReference>
<dbReference type="RefSeq" id="WP_249248451.1">
    <property type="nucleotide sequence ID" value="NZ_JAKIKT010000002.1"/>
</dbReference>
<comment type="similarity">
    <text evidence="1">Belongs to the LysR transcriptional regulatory family.</text>
</comment>
<evidence type="ECO:0000259" key="6">
    <source>
        <dbReference type="PROSITE" id="PS50931"/>
    </source>
</evidence>
<dbReference type="InterPro" id="IPR005119">
    <property type="entry name" value="LysR_subst-bd"/>
</dbReference>
<evidence type="ECO:0000313" key="7">
    <source>
        <dbReference type="EMBL" id="MCL2913738.1"/>
    </source>
</evidence>
<evidence type="ECO:0000256" key="1">
    <source>
        <dbReference type="ARBA" id="ARBA00009437"/>
    </source>
</evidence>
<name>A0ABT0N5K5_9GAMM</name>
<evidence type="ECO:0000313" key="8">
    <source>
        <dbReference type="Proteomes" id="UP001202831"/>
    </source>
</evidence>
<sequence length="281" mass="31531">MIDLRLLRFFIAIFEERNITSAAQRCHVSQPSLSSGLKQLEEELGGPLFERSKKGVVALDSAHYLYPLAVKLVKEASELPGLFKQKAARQKLKVAVMPDLSQRRLAGLLTRINQVVERLDIELVDYHSAADCRLTLDALKREDEVFMPLWSEDYVLCVPKGHHLAQKELVEPEDLNGYDFIECPPCEAHQQTIGLLACADMSLNLVAKAEHKSQVMSLVLAGFGISFLPDGLVEDEPRLELVRFNGPRMYRRIGLCYPSHQTLNPVISQLIRGLSLGQEVS</sequence>
<dbReference type="PRINTS" id="PR00039">
    <property type="entry name" value="HTHLYSR"/>
</dbReference>
<feature type="domain" description="HTH lysR-type" evidence="6">
    <location>
        <begin position="2"/>
        <end position="59"/>
    </location>
</feature>
<dbReference type="PROSITE" id="PS50931">
    <property type="entry name" value="HTH_LYSR"/>
    <property type="match status" value="1"/>
</dbReference>
<dbReference type="Gene3D" id="3.40.190.10">
    <property type="entry name" value="Periplasmic binding protein-like II"/>
    <property type="match status" value="2"/>
</dbReference>
<dbReference type="EMBL" id="JAKIKT010000002">
    <property type="protein sequence ID" value="MCL2913738.1"/>
    <property type="molecule type" value="Genomic_DNA"/>
</dbReference>
<dbReference type="Gene3D" id="1.10.10.10">
    <property type="entry name" value="Winged helix-like DNA-binding domain superfamily/Winged helix DNA-binding domain"/>
    <property type="match status" value="1"/>
</dbReference>
<keyword evidence="2" id="KW-0805">Transcription regulation</keyword>
<organism evidence="7 8">
    <name type="scientific">Shewanella corallii</name>
    <dbReference type="NCBI Taxonomy" id="560080"/>
    <lineage>
        <taxon>Bacteria</taxon>
        <taxon>Pseudomonadati</taxon>
        <taxon>Pseudomonadota</taxon>
        <taxon>Gammaproteobacteria</taxon>
        <taxon>Alteromonadales</taxon>
        <taxon>Shewanellaceae</taxon>
        <taxon>Shewanella</taxon>
    </lineage>
</organism>
<dbReference type="SUPFAM" id="SSF53850">
    <property type="entry name" value="Periplasmic binding protein-like II"/>
    <property type="match status" value="1"/>
</dbReference>
<dbReference type="PANTHER" id="PTHR30346:SF26">
    <property type="entry name" value="HYDROGEN PEROXIDE-INDUCIBLE GENES ACTIVATOR"/>
    <property type="match status" value="1"/>
</dbReference>
<dbReference type="Pfam" id="PF03466">
    <property type="entry name" value="LysR_substrate"/>
    <property type="match status" value="1"/>
</dbReference>
<dbReference type="InterPro" id="IPR000847">
    <property type="entry name" value="LysR_HTH_N"/>
</dbReference>
<comment type="caution">
    <text evidence="7">The sequence shown here is derived from an EMBL/GenBank/DDBJ whole genome shotgun (WGS) entry which is preliminary data.</text>
</comment>
<accession>A0ABT0N5K5</accession>
<protein>
    <submittedName>
        <fullName evidence="7">LysR family transcriptional regulator</fullName>
    </submittedName>
</protein>
<evidence type="ECO:0000256" key="3">
    <source>
        <dbReference type="ARBA" id="ARBA00023125"/>
    </source>
</evidence>
<keyword evidence="3" id="KW-0238">DNA-binding</keyword>
<gene>
    <name evidence="7" type="ORF">L2725_08030</name>
</gene>
<evidence type="ECO:0000256" key="5">
    <source>
        <dbReference type="ARBA" id="ARBA00023163"/>
    </source>
</evidence>
<reference evidence="7 8" key="1">
    <citation type="submission" date="2022-01" db="EMBL/GenBank/DDBJ databases">
        <title>Whole genome-based taxonomy of the Shewanellaceae.</title>
        <authorList>
            <person name="Martin-Rodriguez A.J."/>
        </authorList>
    </citation>
    <scope>NUCLEOTIDE SEQUENCE [LARGE SCALE GENOMIC DNA]</scope>
    <source>
        <strain evidence="7 8">DSM 21332</strain>
    </source>
</reference>
<keyword evidence="8" id="KW-1185">Reference proteome</keyword>